<feature type="region of interest" description="Disordered" evidence="1">
    <location>
        <begin position="106"/>
        <end position="207"/>
    </location>
</feature>
<keyword evidence="3" id="KW-1185">Reference proteome</keyword>
<sequence>MSRVHQTEKLNWHRPSPTGGPCAMEILVTWLQSNYPAFARAAKSHQGHKLLLKLLRKMESSGHSGYTTDKIRSQINNLKCHATGQYSIRSLSSYNMRLREIFAQEQTSASGSSCEHLEQNDVSSSDSEAPEQSEDGGNGQERDGIHAHSMGESSQGGLSTTKMADRACIKLEPLGTRQNPIELDRDNDEQAENPQMRRQRAPPSSPSEVALIASILSERYNLKERGVPQAEIDKYLPLP</sequence>
<reference evidence="2 3" key="1">
    <citation type="journal article" date="2006" name="Science">
        <title>Phytophthora genome sequences uncover evolutionary origins and mechanisms of pathogenesis.</title>
        <authorList>
            <person name="Tyler B.M."/>
            <person name="Tripathy S."/>
            <person name="Zhang X."/>
            <person name="Dehal P."/>
            <person name="Jiang R.H."/>
            <person name="Aerts A."/>
            <person name="Arredondo F.D."/>
            <person name="Baxter L."/>
            <person name="Bensasson D."/>
            <person name="Beynon J.L."/>
            <person name="Chapman J."/>
            <person name="Damasceno C.M."/>
            <person name="Dorrance A.E."/>
            <person name="Dou D."/>
            <person name="Dickerman A.W."/>
            <person name="Dubchak I.L."/>
            <person name="Garbelotto M."/>
            <person name="Gijzen M."/>
            <person name="Gordon S.G."/>
            <person name="Govers F."/>
            <person name="Grunwald N.J."/>
            <person name="Huang W."/>
            <person name="Ivors K.L."/>
            <person name="Jones R.W."/>
            <person name="Kamoun S."/>
            <person name="Krampis K."/>
            <person name="Lamour K.H."/>
            <person name="Lee M.K."/>
            <person name="McDonald W.H."/>
            <person name="Medina M."/>
            <person name="Meijer H.J."/>
            <person name="Nordberg E.K."/>
            <person name="Maclean D.J."/>
            <person name="Ospina-Giraldo M.D."/>
            <person name="Morris P.F."/>
            <person name="Phuntumart V."/>
            <person name="Putnam N.H."/>
            <person name="Rash S."/>
            <person name="Rose J.K."/>
            <person name="Sakihama Y."/>
            <person name="Salamov A.A."/>
            <person name="Savidor A."/>
            <person name="Scheuring C.F."/>
            <person name="Smith B.M."/>
            <person name="Sobral B.W."/>
            <person name="Terry A."/>
            <person name="Torto-Alalibo T.A."/>
            <person name="Win J."/>
            <person name="Xu Z."/>
            <person name="Zhang H."/>
            <person name="Grigoriev I.V."/>
            <person name="Rokhsar D.S."/>
            <person name="Boore J.L."/>
        </authorList>
    </citation>
    <scope>NUCLEOTIDE SEQUENCE [LARGE SCALE GENOMIC DNA]</scope>
    <source>
        <strain evidence="2 3">P6497</strain>
    </source>
</reference>
<name>G5AES2_PHYSP</name>
<dbReference type="AlphaFoldDB" id="G5AES2"/>
<dbReference type="RefSeq" id="XP_009538573.1">
    <property type="nucleotide sequence ID" value="XM_009540278.1"/>
</dbReference>
<evidence type="ECO:0000313" key="3">
    <source>
        <dbReference type="Proteomes" id="UP000002640"/>
    </source>
</evidence>
<evidence type="ECO:0000256" key="1">
    <source>
        <dbReference type="SAM" id="MobiDB-lite"/>
    </source>
</evidence>
<feature type="compositionally biased region" description="Polar residues" evidence="1">
    <location>
        <begin position="151"/>
        <end position="162"/>
    </location>
</feature>
<dbReference type="EMBL" id="JH159165">
    <property type="protein sequence ID" value="EGZ05712.1"/>
    <property type="molecule type" value="Genomic_DNA"/>
</dbReference>
<protein>
    <submittedName>
        <fullName evidence="2">Uncharacterized protein</fullName>
    </submittedName>
</protein>
<accession>G5AES2</accession>
<dbReference type="Proteomes" id="UP000002640">
    <property type="component" value="Unassembled WGS sequence"/>
</dbReference>
<proteinExistence type="predicted"/>
<dbReference type="GeneID" id="20642889"/>
<dbReference type="KEGG" id="psoj:PHYSODRAFT_307478"/>
<organism evidence="2 3">
    <name type="scientific">Phytophthora sojae (strain P6497)</name>
    <name type="common">Soybean stem and root rot agent</name>
    <name type="synonym">Phytophthora megasperma f. sp. glycines</name>
    <dbReference type="NCBI Taxonomy" id="1094619"/>
    <lineage>
        <taxon>Eukaryota</taxon>
        <taxon>Sar</taxon>
        <taxon>Stramenopiles</taxon>
        <taxon>Oomycota</taxon>
        <taxon>Peronosporomycetes</taxon>
        <taxon>Peronosporales</taxon>
        <taxon>Peronosporaceae</taxon>
        <taxon>Phytophthora</taxon>
    </lineage>
</organism>
<evidence type="ECO:0000313" key="2">
    <source>
        <dbReference type="EMBL" id="EGZ05712.1"/>
    </source>
</evidence>
<dbReference type="InParanoid" id="G5AES2"/>
<gene>
    <name evidence="2" type="ORF">PHYSODRAFT_307478</name>
</gene>